<dbReference type="InterPro" id="IPR052664">
    <property type="entry name" value="BTB-MATH_domain_protein"/>
</dbReference>
<dbReference type="SMART" id="SM00061">
    <property type="entry name" value="MATH"/>
    <property type="match status" value="1"/>
</dbReference>
<dbReference type="PANTHER" id="PTHR22743:SF165">
    <property type="entry name" value="BTB AND MATH DOMAIN CONTAINING-RELATED"/>
    <property type="match status" value="1"/>
</dbReference>
<dbReference type="InterPro" id="IPR000210">
    <property type="entry name" value="BTB/POZ_dom"/>
</dbReference>
<dbReference type="InterPro" id="IPR011333">
    <property type="entry name" value="SKP1/BTB/POZ_sf"/>
</dbReference>
<dbReference type="Pfam" id="PF00651">
    <property type="entry name" value="BTB"/>
    <property type="match status" value="1"/>
</dbReference>
<dbReference type="SUPFAM" id="SSF54695">
    <property type="entry name" value="POZ domain"/>
    <property type="match status" value="1"/>
</dbReference>
<name>A0A2G5V9V6_9PELO</name>
<evidence type="ECO:0000259" key="1">
    <source>
        <dbReference type="PROSITE" id="PS50097"/>
    </source>
</evidence>
<dbReference type="InterPro" id="IPR002083">
    <property type="entry name" value="MATH/TRAF_dom"/>
</dbReference>
<feature type="domain" description="BTB" evidence="1">
    <location>
        <begin position="149"/>
        <end position="208"/>
    </location>
</feature>
<dbReference type="CDD" id="cd18186">
    <property type="entry name" value="BTB_POZ_ZBTB_KLHL-like"/>
    <property type="match status" value="1"/>
</dbReference>
<dbReference type="PANTHER" id="PTHR22743">
    <property type="entry name" value="MEPRIN/TRAF-LIKE MATH FAMILY-C.ELEGANS"/>
    <property type="match status" value="1"/>
</dbReference>
<dbReference type="CDD" id="cd00121">
    <property type="entry name" value="MATH"/>
    <property type="match status" value="1"/>
</dbReference>
<keyword evidence="3" id="KW-1185">Reference proteome</keyword>
<gene>
    <name evidence="2" type="primary">Cnig_chr_II.g7469</name>
    <name evidence="2" type="ORF">B9Z55_007469</name>
</gene>
<evidence type="ECO:0000313" key="2">
    <source>
        <dbReference type="EMBL" id="PIC48532.1"/>
    </source>
</evidence>
<dbReference type="Gene3D" id="2.60.210.10">
    <property type="entry name" value="Apoptosis, Tumor Necrosis Factor Receptor Associated Protein 2, Chain A"/>
    <property type="match status" value="1"/>
</dbReference>
<protein>
    <recommendedName>
        <fullName evidence="1">BTB domain-containing protein</fullName>
    </recommendedName>
</protein>
<dbReference type="AlphaFoldDB" id="A0A2G5V9V6"/>
<dbReference type="SMART" id="SM00225">
    <property type="entry name" value="BTB"/>
    <property type="match status" value="1"/>
</dbReference>
<dbReference type="SUPFAM" id="SSF49599">
    <property type="entry name" value="TRAF domain-like"/>
    <property type="match status" value="1"/>
</dbReference>
<organism evidence="2 3">
    <name type="scientific">Caenorhabditis nigoni</name>
    <dbReference type="NCBI Taxonomy" id="1611254"/>
    <lineage>
        <taxon>Eukaryota</taxon>
        <taxon>Metazoa</taxon>
        <taxon>Ecdysozoa</taxon>
        <taxon>Nematoda</taxon>
        <taxon>Chromadorea</taxon>
        <taxon>Rhabditida</taxon>
        <taxon>Rhabditina</taxon>
        <taxon>Rhabditomorpha</taxon>
        <taxon>Rhabditoidea</taxon>
        <taxon>Rhabditidae</taxon>
        <taxon>Peloderinae</taxon>
        <taxon>Caenorhabditis</taxon>
    </lineage>
</organism>
<accession>A0A2G5V9V6</accession>
<sequence length="259" mass="30528">MIKREFTLKYVFEDFGKLKEGEEFNSPEEEHFGVKWGVTMEKDDDVLGIFLHPIFNENQEIGVDHTIKLISKKKNKTCPWSASCVFKYQEFRGCYHFIDWTSVENDYLDDGKLEMEVHVRITKIKEIPEGTDGSLIELRSFGEDMEQFSDVILKVNERKFHVLKLYLSSHSPYFATLFLGQFQESEKSEIELKDIDHQDFQYYLEVLYGENRIDDQTVQGILSVADMYDTPLTVKKCEEFLVERSKLELKKEARIGWKL</sequence>
<dbReference type="InterPro" id="IPR008974">
    <property type="entry name" value="TRAF-like"/>
</dbReference>
<evidence type="ECO:0000313" key="3">
    <source>
        <dbReference type="Proteomes" id="UP000230233"/>
    </source>
</evidence>
<dbReference type="Pfam" id="PF00917">
    <property type="entry name" value="MATH"/>
    <property type="match status" value="1"/>
</dbReference>
<dbReference type="Gene3D" id="3.30.710.10">
    <property type="entry name" value="Potassium Channel Kv1.1, Chain A"/>
    <property type="match status" value="1"/>
</dbReference>
<comment type="caution">
    <text evidence="2">The sequence shown here is derived from an EMBL/GenBank/DDBJ whole genome shotgun (WGS) entry which is preliminary data.</text>
</comment>
<dbReference type="PROSITE" id="PS50097">
    <property type="entry name" value="BTB"/>
    <property type="match status" value="1"/>
</dbReference>
<reference evidence="3" key="1">
    <citation type="submission" date="2017-10" db="EMBL/GenBank/DDBJ databases">
        <title>Rapid genome shrinkage in a self-fertile nematode reveals novel sperm competition proteins.</title>
        <authorList>
            <person name="Yin D."/>
            <person name="Schwarz E.M."/>
            <person name="Thomas C.G."/>
            <person name="Felde R.L."/>
            <person name="Korf I.F."/>
            <person name="Cutter A.D."/>
            <person name="Schartner C.M."/>
            <person name="Ralston E.J."/>
            <person name="Meyer B.J."/>
            <person name="Haag E.S."/>
        </authorList>
    </citation>
    <scope>NUCLEOTIDE SEQUENCE [LARGE SCALE GENOMIC DNA]</scope>
    <source>
        <strain evidence="3">JU1422</strain>
    </source>
</reference>
<dbReference type="OrthoDB" id="6359816at2759"/>
<proteinExistence type="predicted"/>
<dbReference type="EMBL" id="PDUG01000002">
    <property type="protein sequence ID" value="PIC48532.1"/>
    <property type="molecule type" value="Genomic_DNA"/>
</dbReference>
<dbReference type="Proteomes" id="UP000230233">
    <property type="component" value="Chromosome II"/>
</dbReference>